<keyword evidence="11" id="KW-1185">Reference proteome</keyword>
<dbReference type="CDD" id="cd16664">
    <property type="entry name" value="RING-Ubox_PUB"/>
    <property type="match status" value="1"/>
</dbReference>
<dbReference type="GO" id="GO:0061630">
    <property type="term" value="F:ubiquitin protein ligase activity"/>
    <property type="evidence" value="ECO:0007669"/>
    <property type="project" value="UniProtKB-EC"/>
</dbReference>
<dbReference type="Pfam" id="PF25240">
    <property type="entry name" value="PUB2_N"/>
    <property type="match status" value="1"/>
</dbReference>
<dbReference type="SMART" id="SM00504">
    <property type="entry name" value="Ubox"/>
    <property type="match status" value="1"/>
</dbReference>
<evidence type="ECO:0000256" key="5">
    <source>
        <dbReference type="ARBA" id="ARBA00022737"/>
    </source>
</evidence>
<reference evidence="10" key="2">
    <citation type="submission" date="2023-04" db="EMBL/GenBank/DDBJ databases">
        <authorList>
            <person name="Bruccoleri R.E."/>
            <person name="Oakeley E.J."/>
            <person name="Faust A.-M."/>
            <person name="Dessus-Babus S."/>
            <person name="Altorfer M."/>
            <person name="Burckhardt D."/>
            <person name="Oertli M."/>
            <person name="Naumann U."/>
            <person name="Petersen F."/>
            <person name="Wong J."/>
        </authorList>
    </citation>
    <scope>NUCLEOTIDE SEQUENCE</scope>
    <source>
        <strain evidence="10">GSM-AAB239-AS_SAM_17_03QT</strain>
        <tissue evidence="10">Leaf</tissue>
    </source>
</reference>
<organism evidence="10 11">
    <name type="scientific">Iris pallida</name>
    <name type="common">Sweet iris</name>
    <dbReference type="NCBI Taxonomy" id="29817"/>
    <lineage>
        <taxon>Eukaryota</taxon>
        <taxon>Viridiplantae</taxon>
        <taxon>Streptophyta</taxon>
        <taxon>Embryophyta</taxon>
        <taxon>Tracheophyta</taxon>
        <taxon>Spermatophyta</taxon>
        <taxon>Magnoliopsida</taxon>
        <taxon>Liliopsida</taxon>
        <taxon>Asparagales</taxon>
        <taxon>Iridaceae</taxon>
        <taxon>Iridoideae</taxon>
        <taxon>Irideae</taxon>
        <taxon>Iris</taxon>
    </lineage>
</organism>
<evidence type="ECO:0000256" key="1">
    <source>
        <dbReference type="ARBA" id="ARBA00000900"/>
    </source>
</evidence>
<feature type="compositionally biased region" description="Low complexity" evidence="8">
    <location>
        <begin position="365"/>
        <end position="384"/>
    </location>
</feature>
<dbReference type="EMBL" id="JANAVB010035017">
    <property type="protein sequence ID" value="KAJ6806064.1"/>
    <property type="molecule type" value="Genomic_DNA"/>
</dbReference>
<dbReference type="PROSITE" id="PS51698">
    <property type="entry name" value="U_BOX"/>
    <property type="match status" value="1"/>
</dbReference>
<dbReference type="InterPro" id="IPR011989">
    <property type="entry name" value="ARM-like"/>
</dbReference>
<dbReference type="InterPro" id="IPR016024">
    <property type="entry name" value="ARM-type_fold"/>
</dbReference>
<dbReference type="Pfam" id="PF04564">
    <property type="entry name" value="U-box"/>
    <property type="match status" value="1"/>
</dbReference>
<comment type="pathway">
    <text evidence="2">Protein modification; protein ubiquitination.</text>
</comment>
<dbReference type="SUPFAM" id="SSF57850">
    <property type="entry name" value="RING/U-box"/>
    <property type="match status" value="1"/>
</dbReference>
<dbReference type="PANTHER" id="PTHR23315:SF278">
    <property type="entry name" value="U-BOX DOMAIN-CONTAINING PROTEIN 3"/>
    <property type="match status" value="1"/>
</dbReference>
<sequence>MGSKVIGGLINSISRLIHLAACQTMKSSKVKDIRNVIHVLKLLKPVLDESLDCEINSDVLIKASEELDIAVNEAREFMEKQPQKMSKIHDVLRTASMVKKAQSYSMEICHILNKLLLLSSHSSLSTSVQHCMQELQCVDREITSELIEVALKDQRENIVPSLEDIIKIMESLGLTSAQELLTESIALEKERTKAELEKNTEEVNLISQIIALVTHIRYCMAKLEQFGFINGLPVPSYLRCPLSLNLMLDPVIVASGQTYEKSYIQKWLDNGLMICPKTCHTLAHANLIPNFTVRELIANWCEDNNIRLCDSVQINKISGTLLSSATTEAFRHRSGFHFSENRYLTSKPSVEYMSQSEKQHTDLLSKSSVEVMSQSEQQRSEISSGSGGEDSYLVNHQEIVISKVLSQGNVSAEQHIYSQPHSGSISSVISSTEISSRFDEKVCLSEVTQPLSSPSNRDQGIIQWLSQNELRVSPNGRNISSRTQSLQTSVSDELTTASHVMELVEDLKSRSPEVQATAAAELRLLGKHNLENRVLIAKCGAITPLVSLLTSNVKKIQENAVTALLNLSINDNNKISIAEAGAVESLIHVLESGSAEAQQNSAATLFSLSVLEDYKVKIGRSGAIKSLVTLLGSGGIRGKKDAASALFNLSICHENKARIVKAGAVRYLVELMEPCTGMADKSVALLANLSMIPEGCLAIAQEGGIPLLVEIVETGSQNGKENAASALFQLCINGSKFSNLVLQEGAVPPLISLSQFGTPRAREKAQQILGHFRSQRDNKSQGKIIRM</sequence>
<keyword evidence="4" id="KW-0808">Transferase</keyword>
<evidence type="ECO:0000313" key="10">
    <source>
        <dbReference type="EMBL" id="KAJ6806064.1"/>
    </source>
</evidence>
<evidence type="ECO:0000256" key="6">
    <source>
        <dbReference type="ARBA" id="ARBA00022786"/>
    </source>
</evidence>
<dbReference type="PROSITE" id="PS50176">
    <property type="entry name" value="ARM_REPEAT"/>
    <property type="match status" value="2"/>
</dbReference>
<comment type="caution">
    <text evidence="10">The sequence shown here is derived from an EMBL/GenBank/DDBJ whole genome shotgun (WGS) entry which is preliminary data.</text>
</comment>
<dbReference type="EC" id="2.3.2.27" evidence="3"/>
<evidence type="ECO:0000256" key="8">
    <source>
        <dbReference type="SAM" id="MobiDB-lite"/>
    </source>
</evidence>
<dbReference type="InterPro" id="IPR045210">
    <property type="entry name" value="RING-Ubox_PUB"/>
</dbReference>
<proteinExistence type="predicted"/>
<dbReference type="InterPro" id="IPR058678">
    <property type="entry name" value="ARM_PUB"/>
</dbReference>
<evidence type="ECO:0000256" key="7">
    <source>
        <dbReference type="PROSITE-ProRule" id="PRU00259"/>
    </source>
</evidence>
<dbReference type="Gene3D" id="1.25.10.10">
    <property type="entry name" value="Leucine-rich Repeat Variant"/>
    <property type="match status" value="2"/>
</dbReference>
<gene>
    <name evidence="10" type="ORF">M6B38_176815</name>
</gene>
<dbReference type="AlphaFoldDB" id="A0AAX6EPQ4"/>
<evidence type="ECO:0000256" key="4">
    <source>
        <dbReference type="ARBA" id="ARBA00022679"/>
    </source>
</evidence>
<dbReference type="InterPro" id="IPR013083">
    <property type="entry name" value="Znf_RING/FYVE/PHD"/>
</dbReference>
<dbReference type="Pfam" id="PF25598">
    <property type="entry name" value="ARM_PUB"/>
    <property type="match status" value="1"/>
</dbReference>
<feature type="repeat" description="ARM" evidence="7">
    <location>
        <begin position="540"/>
        <end position="582"/>
    </location>
</feature>
<dbReference type="Proteomes" id="UP001140949">
    <property type="component" value="Unassembled WGS sequence"/>
</dbReference>
<reference evidence="10" key="1">
    <citation type="journal article" date="2023" name="GigaByte">
        <title>Genome assembly of the bearded iris, Iris pallida Lam.</title>
        <authorList>
            <person name="Bruccoleri R.E."/>
            <person name="Oakeley E.J."/>
            <person name="Faust A.M.E."/>
            <person name="Altorfer M."/>
            <person name="Dessus-Babus S."/>
            <person name="Burckhardt D."/>
            <person name="Oertli M."/>
            <person name="Naumann U."/>
            <person name="Petersen F."/>
            <person name="Wong J."/>
        </authorList>
    </citation>
    <scope>NUCLEOTIDE SEQUENCE</scope>
    <source>
        <strain evidence="10">GSM-AAB239-AS_SAM_17_03QT</strain>
    </source>
</reference>
<evidence type="ECO:0000256" key="2">
    <source>
        <dbReference type="ARBA" id="ARBA00004906"/>
    </source>
</evidence>
<dbReference type="Gene3D" id="3.30.40.10">
    <property type="entry name" value="Zinc/RING finger domain, C3HC4 (zinc finger)"/>
    <property type="match status" value="1"/>
</dbReference>
<comment type="catalytic activity">
    <reaction evidence="1">
        <text>S-ubiquitinyl-[E2 ubiquitin-conjugating enzyme]-L-cysteine + [acceptor protein]-L-lysine = [E2 ubiquitin-conjugating enzyme]-L-cysteine + N(6)-ubiquitinyl-[acceptor protein]-L-lysine.</text>
        <dbReference type="EC" id="2.3.2.27"/>
    </reaction>
</comment>
<keyword evidence="6" id="KW-0833">Ubl conjugation pathway</keyword>
<feature type="domain" description="U-box" evidence="9">
    <location>
        <begin position="233"/>
        <end position="307"/>
    </location>
</feature>
<accession>A0AAX6EPQ4</accession>
<name>A0AAX6EPQ4_IRIPA</name>
<dbReference type="SUPFAM" id="SSF48371">
    <property type="entry name" value="ARM repeat"/>
    <property type="match status" value="1"/>
</dbReference>
<dbReference type="InterPro" id="IPR003613">
    <property type="entry name" value="Ubox_domain"/>
</dbReference>
<keyword evidence="5" id="KW-0677">Repeat</keyword>
<evidence type="ECO:0000259" key="9">
    <source>
        <dbReference type="PROSITE" id="PS51698"/>
    </source>
</evidence>
<dbReference type="InterPro" id="IPR000225">
    <property type="entry name" value="Armadillo"/>
</dbReference>
<dbReference type="FunFam" id="1.25.10.10:FF:000082">
    <property type="entry name" value="RING-type E3 ubiquitin transferase"/>
    <property type="match status" value="1"/>
</dbReference>
<feature type="repeat" description="ARM" evidence="7">
    <location>
        <begin position="622"/>
        <end position="664"/>
    </location>
</feature>
<protein>
    <recommendedName>
        <fullName evidence="3">RING-type E3 ubiquitin transferase</fullName>
        <ecNumber evidence="3">2.3.2.27</ecNumber>
    </recommendedName>
</protein>
<dbReference type="SMART" id="SM00185">
    <property type="entry name" value="ARM"/>
    <property type="match status" value="5"/>
</dbReference>
<dbReference type="GO" id="GO:0016567">
    <property type="term" value="P:protein ubiquitination"/>
    <property type="evidence" value="ECO:0007669"/>
    <property type="project" value="InterPro"/>
</dbReference>
<feature type="region of interest" description="Disordered" evidence="8">
    <location>
        <begin position="363"/>
        <end position="390"/>
    </location>
</feature>
<evidence type="ECO:0000256" key="3">
    <source>
        <dbReference type="ARBA" id="ARBA00012483"/>
    </source>
</evidence>
<evidence type="ECO:0000313" key="11">
    <source>
        <dbReference type="Proteomes" id="UP001140949"/>
    </source>
</evidence>
<dbReference type="PANTHER" id="PTHR23315">
    <property type="entry name" value="U BOX DOMAIN-CONTAINING"/>
    <property type="match status" value="1"/>
</dbReference>
<dbReference type="InterPro" id="IPR057314">
    <property type="entry name" value="PUB2-4-like_N"/>
</dbReference>